<feature type="domain" description="RNA polymerase Rpb2" evidence="13">
    <location>
        <begin position="390"/>
        <end position="458"/>
    </location>
</feature>
<dbReference type="Pfam" id="PF00562">
    <property type="entry name" value="RNA_pol_Rpb2_6"/>
    <property type="match status" value="1"/>
</dbReference>
<dbReference type="Proteomes" id="UP000289257">
    <property type="component" value="Unassembled WGS sequence"/>
</dbReference>
<dbReference type="InterPro" id="IPR007641">
    <property type="entry name" value="RNA_pol_Rpb2_7"/>
</dbReference>
<dbReference type="Pfam" id="PF04561">
    <property type="entry name" value="RNA_pol_Rpb2_2"/>
    <property type="match status" value="1"/>
</dbReference>
<keyword evidence="4 6" id="KW-0804">Transcription</keyword>
<feature type="domain" description="RNA polymerase beta subunit protrusion" evidence="12">
    <location>
        <begin position="29"/>
        <end position="375"/>
    </location>
</feature>
<feature type="domain" description="DNA-directed RNA polymerase subunit 2 hybrid-binding" evidence="9">
    <location>
        <begin position="594"/>
        <end position="979"/>
    </location>
</feature>
<dbReference type="GO" id="GO:0003899">
    <property type="term" value="F:DNA-directed RNA polymerase activity"/>
    <property type="evidence" value="ECO:0007669"/>
    <property type="project" value="UniProtKB-UniRule"/>
</dbReference>
<dbReference type="InterPro" id="IPR014724">
    <property type="entry name" value="RNA_pol_RPB2_OB-fold"/>
</dbReference>
<dbReference type="Pfam" id="PF04565">
    <property type="entry name" value="RNA_pol_Rpb2_3"/>
    <property type="match status" value="1"/>
</dbReference>
<evidence type="ECO:0000259" key="14">
    <source>
        <dbReference type="Pfam" id="PF10385"/>
    </source>
</evidence>
<dbReference type="CDD" id="cd00653">
    <property type="entry name" value="RNA_pol_B_RPB2"/>
    <property type="match status" value="1"/>
</dbReference>
<dbReference type="Gene3D" id="2.40.50.150">
    <property type="match status" value="1"/>
</dbReference>
<dbReference type="GO" id="GO:0006351">
    <property type="term" value="P:DNA-templated transcription"/>
    <property type="evidence" value="ECO:0007669"/>
    <property type="project" value="UniProtKB-UniRule"/>
</dbReference>
<dbReference type="InterPro" id="IPR015712">
    <property type="entry name" value="DNA-dir_RNA_pol_su2"/>
</dbReference>
<dbReference type="InterPro" id="IPR019462">
    <property type="entry name" value="DNA-dir_RNA_pol_bsu_external_1"/>
</dbReference>
<dbReference type="Gene3D" id="2.30.150.10">
    <property type="entry name" value="DNA-directed RNA polymerase, beta subunit, external 1 domain"/>
    <property type="match status" value="1"/>
</dbReference>
<dbReference type="InterPro" id="IPR037034">
    <property type="entry name" value="RNA_pol_Rpb2_2_sf"/>
</dbReference>
<evidence type="ECO:0000256" key="7">
    <source>
        <dbReference type="RuleBase" id="RU000434"/>
    </source>
</evidence>
<dbReference type="Gene3D" id="3.90.1110.10">
    <property type="entry name" value="RNA polymerase Rpb2, domain 2"/>
    <property type="match status" value="1"/>
</dbReference>
<keyword evidence="2 6" id="KW-0808">Transferase</keyword>
<evidence type="ECO:0000256" key="5">
    <source>
        <dbReference type="ARBA" id="ARBA00048552"/>
    </source>
</evidence>
<dbReference type="Pfam" id="PF04563">
    <property type="entry name" value="RNA_pol_Rpb2_1"/>
    <property type="match status" value="1"/>
</dbReference>
<dbReference type="InterPro" id="IPR007121">
    <property type="entry name" value="RNA_pol_bsu_CS"/>
</dbReference>
<comment type="function">
    <text evidence="6 8">DNA-dependent RNA polymerase catalyzes the transcription of DNA into RNA using the four ribonucleoside triphosphates as substrates.</text>
</comment>
<evidence type="ECO:0000259" key="10">
    <source>
        <dbReference type="Pfam" id="PF04560"/>
    </source>
</evidence>
<comment type="catalytic activity">
    <reaction evidence="5 6 8">
        <text>RNA(n) + a ribonucleoside 5'-triphosphate = RNA(n+1) + diphosphate</text>
        <dbReference type="Rhea" id="RHEA:21248"/>
        <dbReference type="Rhea" id="RHEA-COMP:14527"/>
        <dbReference type="Rhea" id="RHEA-COMP:17342"/>
        <dbReference type="ChEBI" id="CHEBI:33019"/>
        <dbReference type="ChEBI" id="CHEBI:61557"/>
        <dbReference type="ChEBI" id="CHEBI:140395"/>
        <dbReference type="EC" id="2.7.7.6"/>
    </reaction>
</comment>
<dbReference type="Gene3D" id="2.40.270.10">
    <property type="entry name" value="DNA-directed RNA polymerase, subunit 2, domain 6"/>
    <property type="match status" value="2"/>
</dbReference>
<evidence type="ECO:0000256" key="2">
    <source>
        <dbReference type="ARBA" id="ARBA00022679"/>
    </source>
</evidence>
<evidence type="ECO:0000256" key="4">
    <source>
        <dbReference type="ARBA" id="ARBA00023163"/>
    </source>
</evidence>
<reference evidence="15" key="1">
    <citation type="submission" date="2019-01" db="EMBL/GenBank/DDBJ databases">
        <title>Genomic signatures and co-occurrence patterns of the ultra-small Saccharimodia (Patescibacteria phylum) suggest a symbiotic lifestyle.</title>
        <authorList>
            <person name="Lemos L."/>
            <person name="Medeiros J."/>
            <person name="Andreote F."/>
            <person name="Fernandes G."/>
            <person name="Varani A."/>
            <person name="Oliveira G."/>
            <person name="Pylro V."/>
        </authorList>
    </citation>
    <scope>NUCLEOTIDE SEQUENCE [LARGE SCALE GENOMIC DNA]</scope>
    <source>
        <strain evidence="15">AMD02</strain>
    </source>
</reference>
<organism evidence="15 16">
    <name type="scientific">Candidatus Microsaccharimonas sossegonensis</name>
    <dbReference type="NCBI Taxonomy" id="2506948"/>
    <lineage>
        <taxon>Bacteria</taxon>
        <taxon>Candidatus Saccharimonadota</taxon>
        <taxon>Candidatus Saccharimonadia</taxon>
        <taxon>Candidatus Saccharimonadales</taxon>
        <taxon>Candidatus Saccharimonadaceae</taxon>
        <taxon>Candidatus Microsaccharimonas</taxon>
    </lineage>
</organism>
<gene>
    <name evidence="6" type="primary">rpoB</name>
    <name evidence="15" type="ORF">EOT05_03665</name>
</gene>
<dbReference type="InterPro" id="IPR007645">
    <property type="entry name" value="RNA_pol_Rpb2_3"/>
</dbReference>
<dbReference type="Pfam" id="PF10385">
    <property type="entry name" value="RNA_pol_Rpb2_45"/>
    <property type="match status" value="1"/>
</dbReference>
<dbReference type="Gene3D" id="2.40.50.100">
    <property type="match status" value="1"/>
</dbReference>
<dbReference type="Gene3D" id="3.90.1800.10">
    <property type="entry name" value="RNA polymerase alpha subunit dimerisation domain"/>
    <property type="match status" value="1"/>
</dbReference>
<dbReference type="GO" id="GO:0003677">
    <property type="term" value="F:DNA binding"/>
    <property type="evidence" value="ECO:0007669"/>
    <property type="project" value="UniProtKB-UniRule"/>
</dbReference>
<feature type="domain" description="DNA-directed RNA polymerase beta subunit external 1" evidence="14">
    <location>
        <begin position="468"/>
        <end position="531"/>
    </location>
</feature>
<accession>A0A4Q0AJG4</accession>
<evidence type="ECO:0000259" key="9">
    <source>
        <dbReference type="Pfam" id="PF00562"/>
    </source>
</evidence>
<dbReference type="AlphaFoldDB" id="A0A4Q0AJG4"/>
<sequence>MANTKRTHRADSKRVFFTKDDTALALPNLIDHQRSSWQEFVETGLGEIFAELNPIDDYTGQKLALRFGKYAFEAPKIAELHAKENNLTFDAPLKAVVELTNKVTGEVKEQEIYLGDYPWMTERGTFIINGTERVVVSQLIRSAGVFFTADRLATRNNYGAKLIPGRGAWLEFETASNGAIYVKIDRRRKLPVTTLFRALGYNKTTDIKALFEDVDTGEVKYIDATLDKDPARGTNEALIEVYRRLRPGDLATVDNARTMIERMFFDFKRFDYSRVGRYKLNQRLNLQVPNTTENRVFMVKDLEAIVKEIIRLNNTQELPDDIDALSNRRVKLVGELVARQFRVGMLRMQRNAMDRMSMSDIENVSPNQLINARPVVAAVREFFASSQLSQLMDEINPLAELAHKRRLSSMGPGGLSRERAGFDVRDAHPTHYGRLCAVETPEGANIGLVLNLAAYARINEYGFIETPYLKVENGKVTDKVVYLDAAEEAVEVIADAGAKLNDDGTFTEERLSARNGLLPEQVDANEVTYMDAAHKQILGSTASLVPFVEKNRVDRSLMAASMQKQAVPLLKPQAPAVGTGIEHEIALNTSQLVIAEGTGEVVRADGDAVHVSYADGTKIYQPIHFTKSNDDRSINQKVRVERGQKVKAGDILIEGASIDQGEIALGRDLLVAYMPWSGYNMDDAIVLSRRLVQDDTLTSINIKDYTVEVRETKLGPEIVTRDIPNVSEESLRHLDENGIVQLGSEVKAGDVLVGKITPKGEQELSSEERLLRAIFGEKAKDVRDTSQRMNNAGSGKVVGVKIFSRENGHELKAGVLMQIQIFVAQFRKISVGDKLAGRHGNKGVVARILPIEDMPFMEDGTPIDVILNPLGVPSRMNIGQLFEAHLGMAAHALGYKVATPPFNGVADETISDELEKAGFARDGKSQLFDGRNGEPFEERTTVGVMHMLKLHHMVSDKIHARSTGPYTMVTQQPLGGKAQNGGQRFGEMEVWALEAYGAAATLQEMLTIKSDDVYGRAKAYESIIKDEPIVGPKLPESFNVLVKELQGLGLRVDLLDESEDAVVDAEQVIGSVINGQPVAAASVASDDDEEIVLDEVDEIGDIEDGMSIQDIDEIENIKEEV</sequence>
<evidence type="ECO:0000313" key="15">
    <source>
        <dbReference type="EMBL" id="RWZ78818.1"/>
    </source>
</evidence>
<dbReference type="HAMAP" id="MF_01321">
    <property type="entry name" value="RNApol_bact_RpoB"/>
    <property type="match status" value="1"/>
</dbReference>
<dbReference type="InterPro" id="IPR010243">
    <property type="entry name" value="RNA_pol_bsu_bac"/>
</dbReference>
<evidence type="ECO:0000259" key="12">
    <source>
        <dbReference type="Pfam" id="PF04563"/>
    </source>
</evidence>
<protein>
    <recommendedName>
        <fullName evidence="6 8">DNA-directed RNA polymerase subunit beta</fullName>
        <shortName evidence="6">RNAP subunit beta</shortName>
        <ecNumber evidence="6 8">2.7.7.6</ecNumber>
    </recommendedName>
    <alternativeName>
        <fullName evidence="6">RNA polymerase subunit beta</fullName>
    </alternativeName>
    <alternativeName>
        <fullName evidence="6">Transcriptase subunit beta</fullName>
    </alternativeName>
</protein>
<dbReference type="Gene3D" id="3.90.1100.10">
    <property type="match status" value="1"/>
</dbReference>
<feature type="domain" description="RNA polymerase Rpb2" evidence="10">
    <location>
        <begin position="981"/>
        <end position="1056"/>
    </location>
</feature>
<dbReference type="InterPro" id="IPR007642">
    <property type="entry name" value="RNA_pol_Rpb2_2"/>
</dbReference>
<evidence type="ECO:0000259" key="13">
    <source>
        <dbReference type="Pfam" id="PF04565"/>
    </source>
</evidence>
<evidence type="ECO:0000256" key="8">
    <source>
        <dbReference type="RuleBase" id="RU363031"/>
    </source>
</evidence>
<evidence type="ECO:0000256" key="6">
    <source>
        <dbReference type="HAMAP-Rule" id="MF_01321"/>
    </source>
</evidence>
<comment type="subunit">
    <text evidence="6 8">The RNAP catalytic core consists of 2 alpha, 1 beta, 1 beta' and 1 omega subunit. When a sigma factor is associated with the core the holoenzyme is formed, which can initiate transcription.</text>
</comment>
<dbReference type="PROSITE" id="PS01166">
    <property type="entry name" value="RNA_POL_BETA"/>
    <property type="match status" value="1"/>
</dbReference>
<keyword evidence="3 6" id="KW-0548">Nucleotidyltransferase</keyword>
<evidence type="ECO:0000256" key="3">
    <source>
        <dbReference type="ARBA" id="ARBA00022695"/>
    </source>
</evidence>
<dbReference type="PANTHER" id="PTHR20856">
    <property type="entry name" value="DNA-DIRECTED RNA POLYMERASE I SUBUNIT 2"/>
    <property type="match status" value="1"/>
</dbReference>
<dbReference type="InterPro" id="IPR007644">
    <property type="entry name" value="RNA_pol_bsu_protrusion"/>
</dbReference>
<dbReference type="EMBL" id="SCKX01000001">
    <property type="protein sequence ID" value="RWZ78818.1"/>
    <property type="molecule type" value="Genomic_DNA"/>
</dbReference>
<dbReference type="GO" id="GO:0032549">
    <property type="term" value="F:ribonucleoside binding"/>
    <property type="evidence" value="ECO:0007669"/>
    <property type="project" value="InterPro"/>
</dbReference>
<evidence type="ECO:0000259" key="11">
    <source>
        <dbReference type="Pfam" id="PF04561"/>
    </source>
</evidence>
<proteinExistence type="inferred from homology"/>
<dbReference type="Pfam" id="PF04560">
    <property type="entry name" value="RNA_pol_Rpb2_7"/>
    <property type="match status" value="1"/>
</dbReference>
<dbReference type="InterPro" id="IPR037033">
    <property type="entry name" value="DNA-dir_RNAP_su2_hyb_sf"/>
</dbReference>
<comment type="caution">
    <text evidence="15">The sequence shown here is derived from an EMBL/GenBank/DDBJ whole genome shotgun (WGS) entry which is preliminary data.</text>
</comment>
<dbReference type="InterPro" id="IPR007120">
    <property type="entry name" value="DNA-dir_RNAP_su2_dom"/>
</dbReference>
<keyword evidence="1 6" id="KW-0240">DNA-directed RNA polymerase</keyword>
<comment type="similarity">
    <text evidence="6 7">Belongs to the RNA polymerase beta chain family.</text>
</comment>
<dbReference type="GO" id="GO:0000428">
    <property type="term" value="C:DNA-directed RNA polymerase complex"/>
    <property type="evidence" value="ECO:0007669"/>
    <property type="project" value="UniProtKB-KW"/>
</dbReference>
<dbReference type="NCBIfam" id="NF001616">
    <property type="entry name" value="PRK00405.1"/>
    <property type="match status" value="1"/>
</dbReference>
<feature type="domain" description="RNA polymerase Rpb2" evidence="11">
    <location>
        <begin position="157"/>
        <end position="331"/>
    </location>
</feature>
<name>A0A4Q0AJG4_9BACT</name>
<evidence type="ECO:0000313" key="16">
    <source>
        <dbReference type="Proteomes" id="UP000289257"/>
    </source>
</evidence>
<keyword evidence="16" id="KW-1185">Reference proteome</keyword>
<dbReference type="InterPro" id="IPR042107">
    <property type="entry name" value="DNA-dir_RNA_pol_bsu_ext_1_sf"/>
</dbReference>
<evidence type="ECO:0000256" key="1">
    <source>
        <dbReference type="ARBA" id="ARBA00022478"/>
    </source>
</evidence>
<dbReference type="EC" id="2.7.7.6" evidence="6 8"/>
<dbReference type="SUPFAM" id="SSF64484">
    <property type="entry name" value="beta and beta-prime subunits of DNA dependent RNA-polymerase"/>
    <property type="match status" value="1"/>
</dbReference>